<dbReference type="EMBL" id="BARV01015959">
    <property type="protein sequence ID" value="GAI21441.1"/>
    <property type="molecule type" value="Genomic_DNA"/>
</dbReference>
<dbReference type="AlphaFoldDB" id="X1MTV8"/>
<protein>
    <recommendedName>
        <fullName evidence="1">Amidohydrolase 3 domain-containing protein</fullName>
    </recommendedName>
</protein>
<dbReference type="Gene3D" id="2.30.40.10">
    <property type="entry name" value="Urease, subunit C, domain 1"/>
    <property type="match status" value="1"/>
</dbReference>
<dbReference type="GO" id="GO:0016810">
    <property type="term" value="F:hydrolase activity, acting on carbon-nitrogen (but not peptide) bonds"/>
    <property type="evidence" value="ECO:0007669"/>
    <property type="project" value="InterPro"/>
</dbReference>
<dbReference type="InterPro" id="IPR013108">
    <property type="entry name" value="Amidohydro_3"/>
</dbReference>
<dbReference type="SUPFAM" id="SSF51338">
    <property type="entry name" value="Composite domain of metallo-dependent hydrolases"/>
    <property type="match status" value="1"/>
</dbReference>
<feature type="domain" description="Amidohydrolase 3" evidence="1">
    <location>
        <begin position="2"/>
        <end position="108"/>
    </location>
</feature>
<proteinExistence type="predicted"/>
<dbReference type="InterPro" id="IPR011059">
    <property type="entry name" value="Metal-dep_hydrolase_composite"/>
</dbReference>
<dbReference type="Gene3D" id="3.20.20.140">
    <property type="entry name" value="Metal-dependent hydrolases"/>
    <property type="match status" value="1"/>
</dbReference>
<gene>
    <name evidence="2" type="ORF">S06H3_27499</name>
</gene>
<dbReference type="Pfam" id="PF07969">
    <property type="entry name" value="Amidohydro_3"/>
    <property type="match status" value="1"/>
</dbReference>
<name>X1MTV8_9ZZZZ</name>
<dbReference type="PANTHER" id="PTHR22642:SF2">
    <property type="entry name" value="PROTEIN LONG AFTER FAR-RED 3"/>
    <property type="match status" value="1"/>
</dbReference>
<feature type="non-terminal residue" evidence="2">
    <location>
        <position position="1"/>
    </location>
</feature>
<accession>X1MTV8</accession>
<reference evidence="2" key="1">
    <citation type="journal article" date="2014" name="Front. Microbiol.">
        <title>High frequency of phylogenetically diverse reductive dehalogenase-homologous genes in deep subseafloor sedimentary metagenomes.</title>
        <authorList>
            <person name="Kawai M."/>
            <person name="Futagami T."/>
            <person name="Toyoda A."/>
            <person name="Takaki Y."/>
            <person name="Nishi S."/>
            <person name="Hori S."/>
            <person name="Arai W."/>
            <person name="Tsubouchi T."/>
            <person name="Morono Y."/>
            <person name="Uchiyama I."/>
            <person name="Ito T."/>
            <person name="Fujiyama A."/>
            <person name="Inagaki F."/>
            <person name="Takami H."/>
        </authorList>
    </citation>
    <scope>NUCLEOTIDE SEQUENCE</scope>
    <source>
        <strain evidence="2">Expedition CK06-06</strain>
    </source>
</reference>
<sequence length="113" mass="12164">LHHGINVAGSSDCPIVPPNPLRGIYAAVSRMDETGNVVGEDEKIQPIDALRMYTQSAARAMFENGVKGTITPGKLADLVLLNGDPTQVPPDEVKDLKVKMTIIDGEVVWKRGD</sequence>
<organism evidence="2">
    <name type="scientific">marine sediment metagenome</name>
    <dbReference type="NCBI Taxonomy" id="412755"/>
    <lineage>
        <taxon>unclassified sequences</taxon>
        <taxon>metagenomes</taxon>
        <taxon>ecological metagenomes</taxon>
    </lineage>
</organism>
<dbReference type="PANTHER" id="PTHR22642">
    <property type="entry name" value="IMIDAZOLONEPROPIONASE"/>
    <property type="match status" value="1"/>
</dbReference>
<evidence type="ECO:0000313" key="2">
    <source>
        <dbReference type="EMBL" id="GAI21441.1"/>
    </source>
</evidence>
<evidence type="ECO:0000259" key="1">
    <source>
        <dbReference type="Pfam" id="PF07969"/>
    </source>
</evidence>
<comment type="caution">
    <text evidence="2">The sequence shown here is derived from an EMBL/GenBank/DDBJ whole genome shotgun (WGS) entry which is preliminary data.</text>
</comment>